<protein>
    <submittedName>
        <fullName evidence="4">Putative Zn-dependent peptidase</fullName>
    </submittedName>
</protein>
<keyword evidence="5" id="KW-1185">Reference proteome</keyword>
<dbReference type="InterPro" id="IPR011765">
    <property type="entry name" value="Pept_M16_N"/>
</dbReference>
<dbReference type="Pfam" id="PF00675">
    <property type="entry name" value="Peptidase_M16"/>
    <property type="match status" value="1"/>
</dbReference>
<dbReference type="EMBL" id="QGDT01000013">
    <property type="protein sequence ID" value="PWJ55613.1"/>
    <property type="molecule type" value="Genomic_DNA"/>
</dbReference>
<feature type="signal peptide" evidence="1">
    <location>
        <begin position="1"/>
        <end position="18"/>
    </location>
</feature>
<keyword evidence="1" id="KW-0732">Signal</keyword>
<evidence type="ECO:0000313" key="4">
    <source>
        <dbReference type="EMBL" id="PWJ55613.1"/>
    </source>
</evidence>
<evidence type="ECO:0000256" key="1">
    <source>
        <dbReference type="SAM" id="SignalP"/>
    </source>
</evidence>
<dbReference type="Gene3D" id="3.30.830.10">
    <property type="entry name" value="Metalloenzyme, LuxS/M16 peptidase-like"/>
    <property type="match status" value="2"/>
</dbReference>
<evidence type="ECO:0000259" key="3">
    <source>
        <dbReference type="Pfam" id="PF05193"/>
    </source>
</evidence>
<gene>
    <name evidence="4" type="ORF">CLV98_11389</name>
</gene>
<dbReference type="InterPro" id="IPR011249">
    <property type="entry name" value="Metalloenz_LuxS/M16"/>
</dbReference>
<dbReference type="GO" id="GO:0046872">
    <property type="term" value="F:metal ion binding"/>
    <property type="evidence" value="ECO:0007669"/>
    <property type="project" value="InterPro"/>
</dbReference>
<dbReference type="Pfam" id="PF05193">
    <property type="entry name" value="Peptidase_M16_C"/>
    <property type="match status" value="1"/>
</dbReference>
<dbReference type="PANTHER" id="PTHR11851">
    <property type="entry name" value="METALLOPROTEASE"/>
    <property type="match status" value="1"/>
</dbReference>
<dbReference type="AlphaFoldDB" id="A0A316ACZ9"/>
<dbReference type="InterPro" id="IPR007863">
    <property type="entry name" value="Peptidase_M16_C"/>
</dbReference>
<dbReference type="OrthoDB" id="9811314at2"/>
<dbReference type="RefSeq" id="WP_109677100.1">
    <property type="nucleotide sequence ID" value="NZ_QGDT01000013.1"/>
</dbReference>
<dbReference type="PANTHER" id="PTHR11851:SF224">
    <property type="entry name" value="PROCESSING PROTEASE"/>
    <property type="match status" value="1"/>
</dbReference>
<name>A0A316ACZ9_9BACT</name>
<proteinExistence type="predicted"/>
<evidence type="ECO:0000259" key="2">
    <source>
        <dbReference type="Pfam" id="PF00675"/>
    </source>
</evidence>
<dbReference type="Proteomes" id="UP000245880">
    <property type="component" value="Unassembled WGS sequence"/>
</dbReference>
<dbReference type="InterPro" id="IPR050361">
    <property type="entry name" value="MPP/UQCRC_Complex"/>
</dbReference>
<feature type="domain" description="Peptidase M16 C-terminal" evidence="3">
    <location>
        <begin position="190"/>
        <end position="366"/>
    </location>
</feature>
<sequence>MKKILPLIFTLVAIGAQAQHNFKLPAYETVKLKNGLTLFLMEQHEVPLIQVHLTFDAGAIQDGEIPGLSSLTAQSLMLGTAKYTKSEIDQNVDFVGASMQTFADHDQAGIRASFASKDQDQLLALFKEVVTRPTFNEEEFLKNKERKLLELVQAKESPRSVIGNYFNAQLFPDFPYGSPVDGTPESLAPITTAQIRKFYETYYTTDHAALAIVGDFDSKKMKTKLTSLFGDWKTQPSRMIKRKSPSHSWSGNRVLLVNKEDARETTFLIGGKGIAYNSPDYVPIMVVNTILGGRFTSWLNDALRVNSGLTYGARSSFSRYKYGGSFGIFTFTKTATTVPAIDMALQVLDSLHTTGLNEEILASAKAYVKGDFPPNYESAGSLAQLLTAMYRFGFDETFINGFQQKVEQLDLKETKRIIKEYFPKDQLQFVLIGKSSEIREQVRKYGPITEREIKEDNY</sequence>
<organism evidence="4 5">
    <name type="scientific">Dyadobacter jejuensis</name>
    <dbReference type="NCBI Taxonomy" id="1082580"/>
    <lineage>
        <taxon>Bacteria</taxon>
        <taxon>Pseudomonadati</taxon>
        <taxon>Bacteroidota</taxon>
        <taxon>Cytophagia</taxon>
        <taxon>Cytophagales</taxon>
        <taxon>Spirosomataceae</taxon>
        <taxon>Dyadobacter</taxon>
    </lineage>
</organism>
<feature type="chain" id="PRO_5016328850" evidence="1">
    <location>
        <begin position="19"/>
        <end position="458"/>
    </location>
</feature>
<accession>A0A316ACZ9</accession>
<feature type="domain" description="Peptidase M16 N-terminal" evidence="2">
    <location>
        <begin position="45"/>
        <end position="180"/>
    </location>
</feature>
<dbReference type="SUPFAM" id="SSF63411">
    <property type="entry name" value="LuxS/MPP-like metallohydrolase"/>
    <property type="match status" value="2"/>
</dbReference>
<comment type="caution">
    <text evidence="4">The sequence shown here is derived from an EMBL/GenBank/DDBJ whole genome shotgun (WGS) entry which is preliminary data.</text>
</comment>
<reference evidence="4 5" key="1">
    <citation type="submission" date="2018-03" db="EMBL/GenBank/DDBJ databases">
        <title>Genomic Encyclopedia of Archaeal and Bacterial Type Strains, Phase II (KMG-II): from individual species to whole genera.</title>
        <authorList>
            <person name="Goeker M."/>
        </authorList>
    </citation>
    <scope>NUCLEOTIDE SEQUENCE [LARGE SCALE GENOMIC DNA]</scope>
    <source>
        <strain evidence="4 5">DSM 100346</strain>
    </source>
</reference>
<evidence type="ECO:0000313" key="5">
    <source>
        <dbReference type="Proteomes" id="UP000245880"/>
    </source>
</evidence>